<dbReference type="GO" id="GO:0007229">
    <property type="term" value="P:integrin-mediated signaling pathway"/>
    <property type="evidence" value="ECO:0007669"/>
    <property type="project" value="UniProtKB-KW"/>
</dbReference>
<proteinExistence type="predicted"/>
<evidence type="ECO:0000313" key="5">
    <source>
        <dbReference type="Proteomes" id="UP000595437"/>
    </source>
</evidence>
<evidence type="ECO:0000256" key="1">
    <source>
        <dbReference type="ARBA" id="ARBA00023157"/>
    </source>
</evidence>
<name>A0A7T8KJS6_CALRO</name>
<evidence type="ECO:0000313" key="4">
    <source>
        <dbReference type="EMBL" id="QQP57207.1"/>
    </source>
</evidence>
<dbReference type="Proteomes" id="UP000595437">
    <property type="component" value="Chromosome 2"/>
</dbReference>
<accession>A0A7T8KJS6</accession>
<dbReference type="EMBL" id="CP045891">
    <property type="protein sequence ID" value="QQP57207.1"/>
    <property type="molecule type" value="Genomic_DNA"/>
</dbReference>
<feature type="non-terminal residue" evidence="4">
    <location>
        <position position="1"/>
    </location>
</feature>
<keyword evidence="4" id="KW-0401">Integrin</keyword>
<keyword evidence="2" id="KW-0732">Signal</keyword>
<keyword evidence="5" id="KW-1185">Reference proteome</keyword>
<dbReference type="InterPro" id="IPR002870">
    <property type="entry name" value="Peptidase_M12B_N"/>
</dbReference>
<organism evidence="4 5">
    <name type="scientific">Caligus rogercresseyi</name>
    <name type="common">Sea louse</name>
    <dbReference type="NCBI Taxonomy" id="217165"/>
    <lineage>
        <taxon>Eukaryota</taxon>
        <taxon>Metazoa</taxon>
        <taxon>Ecdysozoa</taxon>
        <taxon>Arthropoda</taxon>
        <taxon>Crustacea</taxon>
        <taxon>Multicrustacea</taxon>
        <taxon>Hexanauplia</taxon>
        <taxon>Copepoda</taxon>
        <taxon>Siphonostomatoida</taxon>
        <taxon>Caligidae</taxon>
        <taxon>Caligus</taxon>
    </lineage>
</organism>
<sequence length="167" mass="18267">MRAIHLLLCTQVILASLVSCSVMKDYLSKEELDGIDESPEEEVALAQSPGSTGGFNFAFSAFGESFNLQLQKNEKILSPTAQIVSRSGDKIENIGVKGSDCHYIHRGDDFVASISLCGNNSAHGYITTSDGRTFEIGERNKPQRKQMLKIKRAHIPSVSTPSPSKHR</sequence>
<feature type="signal peptide" evidence="2">
    <location>
        <begin position="1"/>
        <end position="20"/>
    </location>
</feature>
<gene>
    <name evidence="4" type="ORF">FKW44_002121</name>
</gene>
<keyword evidence="1" id="KW-1015">Disulfide bond</keyword>
<feature type="domain" description="Peptidase M12B propeptide" evidence="3">
    <location>
        <begin position="52"/>
        <end position="103"/>
    </location>
</feature>
<reference evidence="5" key="1">
    <citation type="submission" date="2021-01" db="EMBL/GenBank/DDBJ databases">
        <title>Caligus Genome Assembly.</title>
        <authorList>
            <person name="Gallardo-Escarate C."/>
        </authorList>
    </citation>
    <scope>NUCLEOTIDE SEQUENCE [LARGE SCALE GENOMIC DNA]</scope>
</reference>
<dbReference type="PROSITE" id="PS51257">
    <property type="entry name" value="PROKAR_LIPOPROTEIN"/>
    <property type="match status" value="1"/>
</dbReference>
<dbReference type="AlphaFoldDB" id="A0A7T8KJS6"/>
<evidence type="ECO:0000259" key="3">
    <source>
        <dbReference type="Pfam" id="PF01562"/>
    </source>
</evidence>
<feature type="chain" id="PRO_5030840017" evidence="2">
    <location>
        <begin position="21"/>
        <end position="167"/>
    </location>
</feature>
<evidence type="ECO:0000256" key="2">
    <source>
        <dbReference type="SAM" id="SignalP"/>
    </source>
</evidence>
<protein>
    <submittedName>
        <fullName evidence="4">A disintegrin and metalloproteinase with thrombospondin motifs 7</fullName>
    </submittedName>
</protein>
<dbReference type="Pfam" id="PF01562">
    <property type="entry name" value="Pep_M12B_propep"/>
    <property type="match status" value="1"/>
</dbReference>